<comment type="caution">
    <text evidence="1">The sequence shown here is derived from an EMBL/GenBank/DDBJ whole genome shotgun (WGS) entry which is preliminary data.</text>
</comment>
<accession>A0A8K0W2C1</accession>
<dbReference type="PANTHER" id="PTHR35179:SF2">
    <property type="entry name" value="START DOMAIN-CONTAINING PROTEIN"/>
    <property type="match status" value="1"/>
</dbReference>
<sequence>MDPQGTTTIFRSDLGDHSYSVDAQITEFEYLASYSWHESDIPTISVPGFPPLWTPPVERPLQLEADSGRVYVDQNTARIPQAPLEPVFQALAIQSPTYDVGKVDMVTDRNNIRKLLRFLDGSSSESFQIQAEVVDGKTVLLRRMDNGTTRIIQGFQGYGRSFEKACTKSSVETSGYYRITSFRFGGLRCMVRHETDGYIGNEAGEVGVEQQAKTTKSLSQLLENLQLVGTYYEPSHTPKLTVKREGHEVDSSSIIEIKTRAFGKSLDMNEATAQLWISQIPYLATAYHNYGKFHDIEVRDMTEHVRTWEKSNQKVLGGLANLLNRIVEAVKDSANQSALIRYEGGMKLEVIPGEQKNTSSDGTDPFARVGKQNIEDNNQIAKTITPSRTKVKITIGNERYEVDVSGIPRFATLVPKNGDNATQSTEFVHEAIPLFDIALKGVESGYRQCFRLMSVHITAYQTLCNTYELLQVDVCKGRTLSDIIKDLKAGQEYDEVRDRSKARDAAFKLVYCMLQDTFRSNDKHKNAIFNAVLFVASHPGTFKRKTRNAVRATYEHMFVLSTKQRANLDKWHKLDFSEHADTDDDDHTTEEDDQYWYDSDCSDYW</sequence>
<dbReference type="AlphaFoldDB" id="A0A8K0W2C1"/>
<proteinExistence type="predicted"/>
<name>A0A8K0W2C1_9PLEO</name>
<evidence type="ECO:0000313" key="2">
    <source>
        <dbReference type="Proteomes" id="UP000813461"/>
    </source>
</evidence>
<evidence type="ECO:0000313" key="1">
    <source>
        <dbReference type="EMBL" id="KAH7092357.1"/>
    </source>
</evidence>
<organism evidence="1 2">
    <name type="scientific">Paraphoma chrysanthemicola</name>
    <dbReference type="NCBI Taxonomy" id="798071"/>
    <lineage>
        <taxon>Eukaryota</taxon>
        <taxon>Fungi</taxon>
        <taxon>Dikarya</taxon>
        <taxon>Ascomycota</taxon>
        <taxon>Pezizomycotina</taxon>
        <taxon>Dothideomycetes</taxon>
        <taxon>Pleosporomycetidae</taxon>
        <taxon>Pleosporales</taxon>
        <taxon>Pleosporineae</taxon>
        <taxon>Phaeosphaeriaceae</taxon>
        <taxon>Paraphoma</taxon>
    </lineage>
</organism>
<dbReference type="OrthoDB" id="420564at2759"/>
<dbReference type="PANTHER" id="PTHR35179">
    <property type="entry name" value="PROTEIN CBG02620"/>
    <property type="match status" value="1"/>
</dbReference>
<dbReference type="Proteomes" id="UP000813461">
    <property type="component" value="Unassembled WGS sequence"/>
</dbReference>
<protein>
    <recommendedName>
        <fullName evidence="3">Geranylgeranyl pyrophosphate synthetase</fullName>
    </recommendedName>
</protein>
<reference evidence="1" key="1">
    <citation type="journal article" date="2021" name="Nat. Commun.">
        <title>Genetic determinants of endophytism in the Arabidopsis root mycobiome.</title>
        <authorList>
            <person name="Mesny F."/>
            <person name="Miyauchi S."/>
            <person name="Thiergart T."/>
            <person name="Pickel B."/>
            <person name="Atanasova L."/>
            <person name="Karlsson M."/>
            <person name="Huettel B."/>
            <person name="Barry K.W."/>
            <person name="Haridas S."/>
            <person name="Chen C."/>
            <person name="Bauer D."/>
            <person name="Andreopoulos W."/>
            <person name="Pangilinan J."/>
            <person name="LaButti K."/>
            <person name="Riley R."/>
            <person name="Lipzen A."/>
            <person name="Clum A."/>
            <person name="Drula E."/>
            <person name="Henrissat B."/>
            <person name="Kohler A."/>
            <person name="Grigoriev I.V."/>
            <person name="Martin F.M."/>
            <person name="Hacquard S."/>
        </authorList>
    </citation>
    <scope>NUCLEOTIDE SEQUENCE</scope>
    <source>
        <strain evidence="1">MPI-SDFR-AT-0120</strain>
    </source>
</reference>
<gene>
    <name evidence="1" type="ORF">FB567DRAFT_625376</name>
</gene>
<keyword evidence="2" id="KW-1185">Reference proteome</keyword>
<evidence type="ECO:0008006" key="3">
    <source>
        <dbReference type="Google" id="ProtNLM"/>
    </source>
</evidence>
<dbReference type="EMBL" id="JAGMVJ010000003">
    <property type="protein sequence ID" value="KAH7092357.1"/>
    <property type="molecule type" value="Genomic_DNA"/>
</dbReference>